<dbReference type="PANTHER" id="PTHR47937">
    <property type="entry name" value="PLASTID TRANSCRIPTIONALLY ACTIVE CHROMOSOME 2-LIKE PROTEIN"/>
    <property type="match status" value="1"/>
</dbReference>
<sequence length="685" mass="76664">MVRAARHDDAVALFDFFFRRSNIVPNIVSYNTLILAHCEADRVDTAVQVYHDMLASAPFSPSAVTFRHLTKGLVAVGRIHDALDLLREMLDRGAGADSLVYNNLIAGYIDLDDWGRAFELFNELAERCLVYDGVVHTTFMEGYWRQGKDKEAMDNYQSLLDRGFKMTPATCNVLLETLFKHGKHKEANDLWETMIDNHTPPSFIGINAESYNVMVNQCFREGKFKEAIEVFHRQPRKNVQMDVGCFNNIIGKLCENGMLGEAEKLFEEMEKKSVLPDVHTYTYLVDSCFKEGRVEDTMGYFYKMADGKQHGPKFNIGFFNRMFEGLTEAGRIDDALKVYGRMPDKEIKPNMTTFEILVKALCKEEGDLDQARGLVMDMARGSIVPPPEFRESVVNFFKKAGRQEEIEKAFEEKPMLTTQPRTEYLSRTEYHSRNAVGAAQVKQPGFSSAPAAEPEFVYSQPQQSTLSNTPNQQPEFGSSRSWNSGFGAPQAQPGYGAPQPVQAVAGSSQRPRTQFGASQGEPGYSNIGNQHGQFGSPQREPKYSNHPPQVGYGAQLPQSGYRFELQQEQVGIGNRVAQSAYVASSQPSYDTRWSSSGYGSTQGQLGYGGPQAQSHESQLPHHQGNFGMPHIQNNNGFYRHNHGYMPSNGLQGFDAPHGDSGTAMSKDYQETTTSEDRQQVTFLKA</sequence>
<dbReference type="NCBIfam" id="TIGR00756">
    <property type="entry name" value="PPR"/>
    <property type="match status" value="7"/>
</dbReference>
<accession>A0A1Z5R3L7</accession>
<protein>
    <recommendedName>
        <fullName evidence="7">Pentacotripeptide-repeat region of PRORP domain-containing protein</fullName>
    </recommendedName>
</protein>
<dbReference type="eggNOG" id="KOG4197">
    <property type="taxonomic scope" value="Eukaryota"/>
</dbReference>
<dbReference type="Proteomes" id="UP000000768">
    <property type="component" value="Chromosome 9"/>
</dbReference>
<feature type="compositionally biased region" description="Polar residues" evidence="4">
    <location>
        <begin position="587"/>
        <end position="604"/>
    </location>
</feature>
<evidence type="ECO:0000313" key="6">
    <source>
        <dbReference type="Proteomes" id="UP000000768"/>
    </source>
</evidence>
<dbReference type="FunCoup" id="A0A1Z5R3L7">
    <property type="interactions" value="820"/>
</dbReference>
<dbReference type="AlphaFoldDB" id="A0A1Z5R3L7"/>
<dbReference type="InterPro" id="IPR052308">
    <property type="entry name" value="PPR_domain-containing"/>
</dbReference>
<evidence type="ECO:0000256" key="2">
    <source>
        <dbReference type="ARBA" id="ARBA00022946"/>
    </source>
</evidence>
<feature type="repeat" description="PPR" evidence="3">
    <location>
        <begin position="97"/>
        <end position="127"/>
    </location>
</feature>
<reference evidence="6" key="2">
    <citation type="journal article" date="2018" name="Plant J.">
        <title>The Sorghum bicolor reference genome: improved assembly, gene annotations, a transcriptome atlas, and signatures of genome organization.</title>
        <authorList>
            <person name="McCormick R.F."/>
            <person name="Truong S.K."/>
            <person name="Sreedasyam A."/>
            <person name="Jenkins J."/>
            <person name="Shu S."/>
            <person name="Sims D."/>
            <person name="Kennedy M."/>
            <person name="Amirebrahimi M."/>
            <person name="Weers B.D."/>
            <person name="McKinley B."/>
            <person name="Mattison A."/>
            <person name="Morishige D.T."/>
            <person name="Grimwood J."/>
            <person name="Schmutz J."/>
            <person name="Mullet J.E."/>
        </authorList>
    </citation>
    <scope>NUCLEOTIDE SEQUENCE [LARGE SCALE GENOMIC DNA]</scope>
    <source>
        <strain evidence="6">cv. BTx623</strain>
    </source>
</reference>
<dbReference type="Gene3D" id="1.25.40.10">
    <property type="entry name" value="Tetratricopeptide repeat domain"/>
    <property type="match status" value="4"/>
</dbReference>
<dbReference type="PROSITE" id="PS51375">
    <property type="entry name" value="PPR"/>
    <property type="match status" value="8"/>
</dbReference>
<feature type="repeat" description="PPR" evidence="3">
    <location>
        <begin position="242"/>
        <end position="276"/>
    </location>
</feature>
<proteinExistence type="predicted"/>
<dbReference type="InParanoid" id="A0A1Z5R3L7"/>
<dbReference type="Pfam" id="PF01535">
    <property type="entry name" value="PPR"/>
    <property type="match status" value="3"/>
</dbReference>
<reference evidence="5 6" key="1">
    <citation type="journal article" date="2009" name="Nature">
        <title>The Sorghum bicolor genome and the diversification of grasses.</title>
        <authorList>
            <person name="Paterson A.H."/>
            <person name="Bowers J.E."/>
            <person name="Bruggmann R."/>
            <person name="Dubchak I."/>
            <person name="Grimwood J."/>
            <person name="Gundlach H."/>
            <person name="Haberer G."/>
            <person name="Hellsten U."/>
            <person name="Mitros T."/>
            <person name="Poliakov A."/>
            <person name="Schmutz J."/>
            <person name="Spannagl M."/>
            <person name="Tang H."/>
            <person name="Wang X."/>
            <person name="Wicker T."/>
            <person name="Bharti A.K."/>
            <person name="Chapman J."/>
            <person name="Feltus F.A."/>
            <person name="Gowik U."/>
            <person name="Grigoriev I.V."/>
            <person name="Lyons E."/>
            <person name="Maher C.A."/>
            <person name="Martis M."/>
            <person name="Narechania A."/>
            <person name="Otillar R.P."/>
            <person name="Penning B.W."/>
            <person name="Salamov A.A."/>
            <person name="Wang Y."/>
            <person name="Zhang L."/>
            <person name="Carpita N.C."/>
            <person name="Freeling M."/>
            <person name="Gingle A.R."/>
            <person name="Hash C.T."/>
            <person name="Keller B."/>
            <person name="Klein P."/>
            <person name="Kresovich S."/>
            <person name="McCann M.C."/>
            <person name="Ming R."/>
            <person name="Peterson D.G."/>
            <person name="Mehboob-ur-Rahman"/>
            <person name="Ware D."/>
            <person name="Westhoff P."/>
            <person name="Mayer K.F."/>
            <person name="Messing J."/>
            <person name="Rokhsar D.S."/>
        </authorList>
    </citation>
    <scope>NUCLEOTIDE SEQUENCE [LARGE SCALE GENOMIC DNA]</scope>
    <source>
        <strain evidence="6">cv. BTx623</strain>
    </source>
</reference>
<dbReference type="SUPFAM" id="SSF48452">
    <property type="entry name" value="TPR-like"/>
    <property type="match status" value="1"/>
</dbReference>
<feature type="compositionally biased region" description="Polar residues" evidence="4">
    <location>
        <begin position="459"/>
        <end position="484"/>
    </location>
</feature>
<feature type="repeat" description="PPR" evidence="3">
    <location>
        <begin position="207"/>
        <end position="241"/>
    </location>
</feature>
<dbReference type="InterPro" id="IPR002885">
    <property type="entry name" value="PPR_rpt"/>
</dbReference>
<feature type="region of interest" description="Disordered" evidence="4">
    <location>
        <begin position="653"/>
        <end position="685"/>
    </location>
</feature>
<feature type="repeat" description="PPR" evidence="3">
    <location>
        <begin position="62"/>
        <end position="96"/>
    </location>
</feature>
<dbReference type="Gramene" id="OQU78362">
    <property type="protein sequence ID" value="OQU78362"/>
    <property type="gene ID" value="SORBI_3009G213200"/>
</dbReference>
<evidence type="ECO:0000256" key="4">
    <source>
        <dbReference type="SAM" id="MobiDB-lite"/>
    </source>
</evidence>
<evidence type="ECO:0000256" key="1">
    <source>
        <dbReference type="ARBA" id="ARBA00022737"/>
    </source>
</evidence>
<dbReference type="EMBL" id="CM000768">
    <property type="protein sequence ID" value="OQU78362.1"/>
    <property type="molecule type" value="Genomic_DNA"/>
</dbReference>
<feature type="compositionally biased region" description="Polar residues" evidence="4">
    <location>
        <begin position="526"/>
        <end position="536"/>
    </location>
</feature>
<feature type="region of interest" description="Disordered" evidence="4">
    <location>
        <begin position="587"/>
        <end position="619"/>
    </location>
</feature>
<feature type="repeat" description="PPR" evidence="3">
    <location>
        <begin position="167"/>
        <end position="201"/>
    </location>
</feature>
<dbReference type="STRING" id="4558.A0A1Z5R3L7"/>
<evidence type="ECO:0000256" key="3">
    <source>
        <dbReference type="PROSITE-ProRule" id="PRU00708"/>
    </source>
</evidence>
<name>A0A1Z5R3L7_SORBI</name>
<dbReference type="InterPro" id="IPR011990">
    <property type="entry name" value="TPR-like_helical_dom_sf"/>
</dbReference>
<feature type="region of interest" description="Disordered" evidence="4">
    <location>
        <begin position="457"/>
        <end position="555"/>
    </location>
</feature>
<keyword evidence="1" id="KW-0677">Repeat</keyword>
<dbReference type="OMA" id="TQPRTEY"/>
<feature type="repeat" description="PPR" evidence="3">
    <location>
        <begin position="315"/>
        <end position="349"/>
    </location>
</feature>
<dbReference type="PANTHER" id="PTHR47937:SF2">
    <property type="entry name" value="PENTATRICOPEPTIDE (PPR) REPEAT-CONTAINING PROTEIN, PF01535'-RELATED"/>
    <property type="match status" value="1"/>
</dbReference>
<feature type="repeat" description="PPR" evidence="3">
    <location>
        <begin position="350"/>
        <end position="385"/>
    </location>
</feature>
<evidence type="ECO:0008006" key="7">
    <source>
        <dbReference type="Google" id="ProtNLM"/>
    </source>
</evidence>
<keyword evidence="2" id="KW-0809">Transit peptide</keyword>
<feature type="compositionally biased region" description="Low complexity" evidence="4">
    <location>
        <begin position="485"/>
        <end position="503"/>
    </location>
</feature>
<feature type="repeat" description="PPR" evidence="3">
    <location>
        <begin position="26"/>
        <end position="56"/>
    </location>
</feature>
<dbReference type="Pfam" id="PF13041">
    <property type="entry name" value="PPR_2"/>
    <property type="match status" value="3"/>
</dbReference>
<gene>
    <name evidence="5" type="ORF">SORBI_3009G213200</name>
</gene>
<keyword evidence="6" id="KW-1185">Reference proteome</keyword>
<organism evidence="5 6">
    <name type="scientific">Sorghum bicolor</name>
    <name type="common">Sorghum</name>
    <name type="synonym">Sorghum vulgare</name>
    <dbReference type="NCBI Taxonomy" id="4558"/>
    <lineage>
        <taxon>Eukaryota</taxon>
        <taxon>Viridiplantae</taxon>
        <taxon>Streptophyta</taxon>
        <taxon>Embryophyta</taxon>
        <taxon>Tracheophyta</taxon>
        <taxon>Spermatophyta</taxon>
        <taxon>Magnoliopsida</taxon>
        <taxon>Liliopsida</taxon>
        <taxon>Poales</taxon>
        <taxon>Poaceae</taxon>
        <taxon>PACMAD clade</taxon>
        <taxon>Panicoideae</taxon>
        <taxon>Andropogonodae</taxon>
        <taxon>Andropogoneae</taxon>
        <taxon>Sorghinae</taxon>
        <taxon>Sorghum</taxon>
    </lineage>
</organism>
<feature type="compositionally biased region" description="Polar residues" evidence="4">
    <location>
        <begin position="505"/>
        <end position="517"/>
    </location>
</feature>
<evidence type="ECO:0000313" key="5">
    <source>
        <dbReference type="EMBL" id="OQU78362.1"/>
    </source>
</evidence>